<keyword evidence="2" id="KW-1185">Reference proteome</keyword>
<accession>A0A5M9K8A0</accession>
<evidence type="ECO:0000313" key="1">
    <source>
        <dbReference type="EMBL" id="KAA8577100.1"/>
    </source>
</evidence>
<dbReference type="Proteomes" id="UP000322873">
    <property type="component" value="Unassembled WGS sequence"/>
</dbReference>
<evidence type="ECO:0000313" key="2">
    <source>
        <dbReference type="Proteomes" id="UP000322873"/>
    </source>
</evidence>
<evidence type="ECO:0008006" key="3">
    <source>
        <dbReference type="Google" id="ProtNLM"/>
    </source>
</evidence>
<name>A0A5M9K8A0_MONFR</name>
<dbReference type="VEuPathDB" id="FungiDB:MFRU_023g00170"/>
<proteinExistence type="predicted"/>
<sequence length="391" mass="45530">MTEIYKNSQLTIIAASAKDVTQGFLGSRPVAEILIRVPLDISNLKSGTVHLREYNFEARVEPDPTDTPAWCLQESVLSPRCLVYSYPHLYWSCYEVHYKERDSRLGRTPFKKIIRFPTTSKEDDNHRNTSVSNTYAFWTTVMQQYSNRFITLESDRFRALSALAQEFRTVTGNTYAAGHWIESLTSTLLWHPLKQQVTPKTLTVPTWSWLSYSNPVQIDQLEWHMSSMEGISVQCDLGNPKEPFGSVKNGTVELRGRLKEVLFWSDKFHDEWSNPQNPSQNSHWICTYRDQRINEEHSENWASVFLDYTSTGKGKSWDEFQRGSEANLWALSSFWWKRHPPKKDYHWHGLLLEETGEKNVFKRVGVFENKGSLSFRCPWSEEVEPTTLKLI</sequence>
<dbReference type="PANTHER" id="PTHR33112:SF16">
    <property type="entry name" value="HETEROKARYON INCOMPATIBILITY DOMAIN-CONTAINING PROTEIN"/>
    <property type="match status" value="1"/>
</dbReference>
<reference evidence="1 2" key="1">
    <citation type="submission" date="2019-06" db="EMBL/GenBank/DDBJ databases">
        <title>Genome Sequence of the Brown Rot Fungal Pathogen Monilinia fructicola.</title>
        <authorList>
            <person name="De Miccolis Angelini R.M."/>
            <person name="Landi L."/>
            <person name="Abate D."/>
            <person name="Pollastro S."/>
            <person name="Romanazzi G."/>
            <person name="Faretra F."/>
        </authorList>
    </citation>
    <scope>NUCLEOTIDE SEQUENCE [LARGE SCALE GENOMIC DNA]</scope>
    <source>
        <strain evidence="1 2">Mfrc123</strain>
    </source>
</reference>
<dbReference type="PANTHER" id="PTHR33112">
    <property type="entry name" value="DOMAIN PROTEIN, PUTATIVE-RELATED"/>
    <property type="match status" value="1"/>
</dbReference>
<protein>
    <recommendedName>
        <fullName evidence="3">Heterokaryon incompatibility domain-containing protein</fullName>
    </recommendedName>
</protein>
<dbReference type="EMBL" id="VICG01000001">
    <property type="protein sequence ID" value="KAA8577100.1"/>
    <property type="molecule type" value="Genomic_DNA"/>
</dbReference>
<organism evidence="1 2">
    <name type="scientific">Monilinia fructicola</name>
    <name type="common">Brown rot fungus</name>
    <name type="synonym">Ciboria fructicola</name>
    <dbReference type="NCBI Taxonomy" id="38448"/>
    <lineage>
        <taxon>Eukaryota</taxon>
        <taxon>Fungi</taxon>
        <taxon>Dikarya</taxon>
        <taxon>Ascomycota</taxon>
        <taxon>Pezizomycotina</taxon>
        <taxon>Leotiomycetes</taxon>
        <taxon>Helotiales</taxon>
        <taxon>Sclerotiniaceae</taxon>
        <taxon>Monilinia</taxon>
    </lineage>
</organism>
<dbReference type="AlphaFoldDB" id="A0A5M9K8A0"/>
<gene>
    <name evidence="1" type="ORF">EYC84_007105</name>
</gene>
<comment type="caution">
    <text evidence="1">The sequence shown here is derived from an EMBL/GenBank/DDBJ whole genome shotgun (WGS) entry which is preliminary data.</text>
</comment>